<reference evidence="2" key="1">
    <citation type="submission" date="2023-06" db="EMBL/GenBank/DDBJ databases">
        <authorList>
            <consortium name="Lawrence Berkeley National Laboratory"/>
            <person name="Ahrendt S."/>
            <person name="Sahu N."/>
            <person name="Indic B."/>
            <person name="Wong-Bajracharya J."/>
            <person name="Merenyi Z."/>
            <person name="Ke H.-M."/>
            <person name="Monk M."/>
            <person name="Kocsube S."/>
            <person name="Drula E."/>
            <person name="Lipzen A."/>
            <person name="Balint B."/>
            <person name="Henrissat B."/>
            <person name="Andreopoulos B."/>
            <person name="Martin F.M."/>
            <person name="Harder C.B."/>
            <person name="Rigling D."/>
            <person name="Ford K.L."/>
            <person name="Foster G.D."/>
            <person name="Pangilinan J."/>
            <person name="Papanicolaou A."/>
            <person name="Barry K."/>
            <person name="LaButti K."/>
            <person name="Viragh M."/>
            <person name="Koriabine M."/>
            <person name="Yan M."/>
            <person name="Riley R."/>
            <person name="Champramary S."/>
            <person name="Plett K.L."/>
            <person name="Tsai I.J."/>
            <person name="Slot J."/>
            <person name="Sipos G."/>
            <person name="Plett J."/>
            <person name="Nagy L.G."/>
            <person name="Grigoriev I.V."/>
        </authorList>
    </citation>
    <scope>NUCLEOTIDE SEQUENCE</scope>
    <source>
        <strain evidence="2">HWK02</strain>
    </source>
</reference>
<dbReference type="EMBL" id="JAUEPU010000053">
    <property type="protein sequence ID" value="KAK0484336.1"/>
    <property type="molecule type" value="Genomic_DNA"/>
</dbReference>
<accession>A0AA39PHI0</accession>
<organism evidence="2 3">
    <name type="scientific">Armillaria luteobubalina</name>
    <dbReference type="NCBI Taxonomy" id="153913"/>
    <lineage>
        <taxon>Eukaryota</taxon>
        <taxon>Fungi</taxon>
        <taxon>Dikarya</taxon>
        <taxon>Basidiomycota</taxon>
        <taxon>Agaricomycotina</taxon>
        <taxon>Agaricomycetes</taxon>
        <taxon>Agaricomycetidae</taxon>
        <taxon>Agaricales</taxon>
        <taxon>Marasmiineae</taxon>
        <taxon>Physalacriaceae</taxon>
        <taxon>Armillaria</taxon>
    </lineage>
</organism>
<feature type="compositionally biased region" description="Low complexity" evidence="1">
    <location>
        <begin position="137"/>
        <end position="157"/>
    </location>
</feature>
<keyword evidence="3" id="KW-1185">Reference proteome</keyword>
<dbReference type="Proteomes" id="UP001175228">
    <property type="component" value="Unassembled WGS sequence"/>
</dbReference>
<protein>
    <submittedName>
        <fullName evidence="2">Uncharacterized protein</fullName>
    </submittedName>
</protein>
<proteinExistence type="predicted"/>
<feature type="region of interest" description="Disordered" evidence="1">
    <location>
        <begin position="113"/>
        <end position="238"/>
    </location>
</feature>
<evidence type="ECO:0000313" key="2">
    <source>
        <dbReference type="EMBL" id="KAK0484336.1"/>
    </source>
</evidence>
<sequence length="238" mass="25061">MMVQQPPLTLVPPLRPHGSPTLPSEEALSFELPLVVAVDDHADVRVGNGRVDSSVPINEIPAVLVNDGATTPGEQSSARLDDDSPSIQLDTIATDPVGALVPIDEAHTVDTDMDVDVLPKPPNGLDVVKTENTTDTSSIVAPADIASSPPASSGLPAPVNPHTTPTQLKIQTGFSPLFTPHTHITRRPPGLMTTPPSSEGDSSDDVRSPSQHDGDANQHGPDPEQDHTHDPARRPDHD</sequence>
<feature type="compositionally biased region" description="Polar residues" evidence="1">
    <location>
        <begin position="68"/>
        <end position="78"/>
    </location>
</feature>
<evidence type="ECO:0000256" key="1">
    <source>
        <dbReference type="SAM" id="MobiDB-lite"/>
    </source>
</evidence>
<comment type="caution">
    <text evidence="2">The sequence shown here is derived from an EMBL/GenBank/DDBJ whole genome shotgun (WGS) entry which is preliminary data.</text>
</comment>
<gene>
    <name evidence="2" type="ORF">EDD18DRAFT_708030</name>
</gene>
<dbReference type="AlphaFoldDB" id="A0AA39PHI0"/>
<feature type="region of interest" description="Disordered" evidence="1">
    <location>
        <begin position="1"/>
        <end position="22"/>
    </location>
</feature>
<name>A0AA39PHI0_9AGAR</name>
<feature type="compositionally biased region" description="Polar residues" evidence="1">
    <location>
        <begin position="161"/>
        <end position="174"/>
    </location>
</feature>
<feature type="region of interest" description="Disordered" evidence="1">
    <location>
        <begin position="67"/>
        <end position="86"/>
    </location>
</feature>
<feature type="compositionally biased region" description="Basic and acidic residues" evidence="1">
    <location>
        <begin position="204"/>
        <end position="238"/>
    </location>
</feature>
<evidence type="ECO:0000313" key="3">
    <source>
        <dbReference type="Proteomes" id="UP001175228"/>
    </source>
</evidence>